<gene>
    <name evidence="1" type="ORF">HanXRQr2_Chr04g0153121</name>
</gene>
<organism evidence="1 2">
    <name type="scientific">Helianthus annuus</name>
    <name type="common">Common sunflower</name>
    <dbReference type="NCBI Taxonomy" id="4232"/>
    <lineage>
        <taxon>Eukaryota</taxon>
        <taxon>Viridiplantae</taxon>
        <taxon>Streptophyta</taxon>
        <taxon>Embryophyta</taxon>
        <taxon>Tracheophyta</taxon>
        <taxon>Spermatophyta</taxon>
        <taxon>Magnoliopsida</taxon>
        <taxon>eudicotyledons</taxon>
        <taxon>Gunneridae</taxon>
        <taxon>Pentapetalae</taxon>
        <taxon>asterids</taxon>
        <taxon>campanulids</taxon>
        <taxon>Asterales</taxon>
        <taxon>Asteraceae</taxon>
        <taxon>Asteroideae</taxon>
        <taxon>Heliantheae alliance</taxon>
        <taxon>Heliantheae</taxon>
        <taxon>Helianthus</taxon>
    </lineage>
</organism>
<dbReference type="Gramene" id="mRNA:HanXRQr2_Chr04g0153121">
    <property type="protein sequence ID" value="mRNA:HanXRQr2_Chr04g0153121"/>
    <property type="gene ID" value="HanXRQr2_Chr04g0153121"/>
</dbReference>
<keyword evidence="2" id="KW-1185">Reference proteome</keyword>
<evidence type="ECO:0000313" key="2">
    <source>
        <dbReference type="Proteomes" id="UP000215914"/>
    </source>
</evidence>
<dbReference type="Proteomes" id="UP000215914">
    <property type="component" value="Unassembled WGS sequence"/>
</dbReference>
<reference evidence="1" key="1">
    <citation type="journal article" date="2017" name="Nature">
        <title>The sunflower genome provides insights into oil metabolism, flowering and Asterid evolution.</title>
        <authorList>
            <person name="Badouin H."/>
            <person name="Gouzy J."/>
            <person name="Grassa C.J."/>
            <person name="Murat F."/>
            <person name="Staton S.E."/>
            <person name="Cottret L."/>
            <person name="Lelandais-Briere C."/>
            <person name="Owens G.L."/>
            <person name="Carrere S."/>
            <person name="Mayjonade B."/>
            <person name="Legrand L."/>
            <person name="Gill N."/>
            <person name="Kane N.C."/>
            <person name="Bowers J.E."/>
            <person name="Hubner S."/>
            <person name="Bellec A."/>
            <person name="Berard A."/>
            <person name="Berges H."/>
            <person name="Blanchet N."/>
            <person name="Boniface M.C."/>
            <person name="Brunel D."/>
            <person name="Catrice O."/>
            <person name="Chaidir N."/>
            <person name="Claudel C."/>
            <person name="Donnadieu C."/>
            <person name="Faraut T."/>
            <person name="Fievet G."/>
            <person name="Helmstetter N."/>
            <person name="King M."/>
            <person name="Knapp S.J."/>
            <person name="Lai Z."/>
            <person name="Le Paslier M.C."/>
            <person name="Lippi Y."/>
            <person name="Lorenzon L."/>
            <person name="Mandel J.R."/>
            <person name="Marage G."/>
            <person name="Marchand G."/>
            <person name="Marquand E."/>
            <person name="Bret-Mestries E."/>
            <person name="Morien E."/>
            <person name="Nambeesan S."/>
            <person name="Nguyen T."/>
            <person name="Pegot-Espagnet P."/>
            <person name="Pouilly N."/>
            <person name="Raftis F."/>
            <person name="Sallet E."/>
            <person name="Schiex T."/>
            <person name="Thomas J."/>
            <person name="Vandecasteele C."/>
            <person name="Vares D."/>
            <person name="Vear F."/>
            <person name="Vautrin S."/>
            <person name="Crespi M."/>
            <person name="Mangin B."/>
            <person name="Burke J.M."/>
            <person name="Salse J."/>
            <person name="Munos S."/>
            <person name="Vincourt P."/>
            <person name="Rieseberg L.H."/>
            <person name="Langlade N.B."/>
        </authorList>
    </citation>
    <scope>NUCLEOTIDE SEQUENCE</scope>
    <source>
        <tissue evidence="1">Leaves</tissue>
    </source>
</reference>
<evidence type="ECO:0000313" key="1">
    <source>
        <dbReference type="EMBL" id="KAF5809095.1"/>
    </source>
</evidence>
<dbReference type="AlphaFoldDB" id="A0A9K3J724"/>
<proteinExistence type="predicted"/>
<dbReference type="EMBL" id="MNCJ02000319">
    <property type="protein sequence ID" value="KAF5809095.1"/>
    <property type="molecule type" value="Genomic_DNA"/>
</dbReference>
<name>A0A9K3J724_HELAN</name>
<protein>
    <submittedName>
        <fullName evidence="1">Uncharacterized protein</fullName>
    </submittedName>
</protein>
<accession>A0A9K3J724</accession>
<comment type="caution">
    <text evidence="1">The sequence shown here is derived from an EMBL/GenBank/DDBJ whole genome shotgun (WGS) entry which is preliminary data.</text>
</comment>
<reference evidence="1" key="2">
    <citation type="submission" date="2020-06" db="EMBL/GenBank/DDBJ databases">
        <title>Helianthus annuus Genome sequencing and assembly Release 2.</title>
        <authorList>
            <person name="Gouzy J."/>
            <person name="Langlade N."/>
            <person name="Munos S."/>
        </authorList>
    </citation>
    <scope>NUCLEOTIDE SEQUENCE</scope>
    <source>
        <tissue evidence="1">Leaves</tissue>
    </source>
</reference>
<sequence>MVAEIYHLLANHCRLTVGQPFRFTQRYLYYSLQLLPCYPIFPSCYPHFHTVSNAYSRVVSKLEGLKMRTNCSMKCFTQIIELF</sequence>